<dbReference type="InterPro" id="IPR038770">
    <property type="entry name" value="Na+/solute_symporter_sf"/>
</dbReference>
<feature type="transmembrane region" description="Helical" evidence="7">
    <location>
        <begin position="126"/>
        <end position="148"/>
    </location>
</feature>
<dbReference type="Proteomes" id="UP000887574">
    <property type="component" value="Unplaced"/>
</dbReference>
<sequence>MDTAGSLDPTNRTSAIYEQLAERSPEQEVFTKVFVVLLIVLITIANVLMGCELDLSVVLTTVKRPIAPLIGFFTQFVIMPMLAYCISCMILLDRGLQPFALGLFVTGCSPAGGASNFWTLLLDGNAHLSVTMTFISTLASLVMMPFWMNLLGYKFLKGYMENSTVHVPYGKIVMSLLALVLPLLAGVQ</sequence>
<evidence type="ECO:0000256" key="7">
    <source>
        <dbReference type="SAM" id="Phobius"/>
    </source>
</evidence>
<dbReference type="Pfam" id="PF01758">
    <property type="entry name" value="SBF"/>
    <property type="match status" value="1"/>
</dbReference>
<keyword evidence="6 7" id="KW-0472">Membrane</keyword>
<evidence type="ECO:0000256" key="4">
    <source>
        <dbReference type="ARBA" id="ARBA00022847"/>
    </source>
</evidence>
<name>A0A915DGJ6_9BILA</name>
<organism evidence="8 9">
    <name type="scientific">Ditylenchus dipsaci</name>
    <dbReference type="NCBI Taxonomy" id="166011"/>
    <lineage>
        <taxon>Eukaryota</taxon>
        <taxon>Metazoa</taxon>
        <taxon>Ecdysozoa</taxon>
        <taxon>Nematoda</taxon>
        <taxon>Chromadorea</taxon>
        <taxon>Rhabditida</taxon>
        <taxon>Tylenchina</taxon>
        <taxon>Tylenchomorpha</taxon>
        <taxon>Sphaerularioidea</taxon>
        <taxon>Anguinidae</taxon>
        <taxon>Anguininae</taxon>
        <taxon>Ditylenchus</taxon>
    </lineage>
</organism>
<protein>
    <submittedName>
        <fullName evidence="9">Solute carrier family 10 member 6</fullName>
    </submittedName>
</protein>
<evidence type="ECO:0000256" key="2">
    <source>
        <dbReference type="ARBA" id="ARBA00006528"/>
    </source>
</evidence>
<evidence type="ECO:0000256" key="6">
    <source>
        <dbReference type="ARBA" id="ARBA00023136"/>
    </source>
</evidence>
<dbReference type="AlphaFoldDB" id="A0A915DGJ6"/>
<reference evidence="9" key="1">
    <citation type="submission" date="2022-11" db="UniProtKB">
        <authorList>
            <consortium name="WormBaseParasite"/>
        </authorList>
    </citation>
    <scope>IDENTIFICATION</scope>
</reference>
<keyword evidence="4" id="KW-0813">Transport</keyword>
<feature type="transmembrane region" description="Helical" evidence="7">
    <location>
        <begin position="69"/>
        <end position="92"/>
    </location>
</feature>
<dbReference type="PANTHER" id="PTHR10361:SF28">
    <property type="entry name" value="P3 PROTEIN-RELATED"/>
    <property type="match status" value="1"/>
</dbReference>
<dbReference type="WBParaSite" id="jg19222">
    <property type="protein sequence ID" value="jg19222"/>
    <property type="gene ID" value="jg19222"/>
</dbReference>
<dbReference type="PANTHER" id="PTHR10361">
    <property type="entry name" value="SODIUM-BILE ACID COTRANSPORTER"/>
    <property type="match status" value="1"/>
</dbReference>
<feature type="transmembrane region" description="Helical" evidence="7">
    <location>
        <begin position="29"/>
        <end position="49"/>
    </location>
</feature>
<keyword evidence="4" id="KW-0769">Symport</keyword>
<evidence type="ECO:0000256" key="5">
    <source>
        <dbReference type="ARBA" id="ARBA00022989"/>
    </source>
</evidence>
<evidence type="ECO:0000313" key="8">
    <source>
        <dbReference type="Proteomes" id="UP000887574"/>
    </source>
</evidence>
<dbReference type="Gene3D" id="1.20.1530.20">
    <property type="match status" value="1"/>
</dbReference>
<evidence type="ECO:0000256" key="3">
    <source>
        <dbReference type="ARBA" id="ARBA00022692"/>
    </source>
</evidence>
<feature type="transmembrane region" description="Helical" evidence="7">
    <location>
        <begin position="169"/>
        <end position="187"/>
    </location>
</feature>
<comment type="similarity">
    <text evidence="2">Belongs to the bile acid:sodium symporter (BASS) (TC 2.A.28) family.</text>
</comment>
<proteinExistence type="inferred from homology"/>
<dbReference type="InterPro" id="IPR004710">
    <property type="entry name" value="Bilac:Na_transpt"/>
</dbReference>
<dbReference type="InterPro" id="IPR002657">
    <property type="entry name" value="BilAc:Na_symport/Acr3"/>
</dbReference>
<keyword evidence="8" id="KW-1185">Reference proteome</keyword>
<accession>A0A915DGJ6</accession>
<feature type="transmembrane region" description="Helical" evidence="7">
    <location>
        <begin position="99"/>
        <end position="120"/>
    </location>
</feature>
<keyword evidence="3 7" id="KW-0812">Transmembrane</keyword>
<dbReference type="GO" id="GO:0015293">
    <property type="term" value="F:symporter activity"/>
    <property type="evidence" value="ECO:0007669"/>
    <property type="project" value="UniProtKB-KW"/>
</dbReference>
<comment type="subcellular location">
    <subcellularLocation>
        <location evidence="1">Membrane</location>
        <topology evidence="1">Multi-pass membrane protein</topology>
    </subcellularLocation>
</comment>
<evidence type="ECO:0000313" key="9">
    <source>
        <dbReference type="WBParaSite" id="jg19222"/>
    </source>
</evidence>
<keyword evidence="5 7" id="KW-1133">Transmembrane helix</keyword>
<evidence type="ECO:0000256" key="1">
    <source>
        <dbReference type="ARBA" id="ARBA00004141"/>
    </source>
</evidence>
<dbReference type="GO" id="GO:0016020">
    <property type="term" value="C:membrane"/>
    <property type="evidence" value="ECO:0007669"/>
    <property type="project" value="UniProtKB-SubCell"/>
</dbReference>